<dbReference type="SUPFAM" id="SSF49472">
    <property type="entry name" value="Transthyretin (synonym: prealbumin)"/>
    <property type="match status" value="1"/>
</dbReference>
<keyword evidence="5" id="KW-1185">Reference proteome</keyword>
<dbReference type="InterPro" id="IPR001356">
    <property type="entry name" value="HD"/>
</dbReference>
<name>A0A2J6RUW5_HYAVF</name>
<keyword evidence="1 2" id="KW-0371">Homeobox</keyword>
<evidence type="ECO:0000259" key="3">
    <source>
        <dbReference type="PROSITE" id="PS50071"/>
    </source>
</evidence>
<sequence>MPFPTISCNVVDRRTGLPAVGIRVLLRCVAPHLSNSDFHGKTDKQGYVFEWAGFHVPEISLPHFLFNNNSLEKTTWQMGFMTTEYFQPAEPRYTCADVNFELHQGQRPPHITLYADINGYGTWVEPLKDYLQRPIARTERDYHTLSKDQNKALMEHFVDEPYPDSTTYRRLSEEIDLPREHTIRWFRRQRAQTRRNMKQQKRYMLEEEAALIAALEDGCISENNATTPENAPSVELITTPAAAVAATEQCAGNVMESDNIGTVFVELGGKLVRRSGRQVEKAAK</sequence>
<comment type="subcellular location">
    <subcellularLocation>
        <location evidence="1 2">Nucleus</location>
    </subcellularLocation>
</comment>
<dbReference type="AlphaFoldDB" id="A0A2J6RUW5"/>
<dbReference type="SMART" id="SM00389">
    <property type="entry name" value="HOX"/>
    <property type="match status" value="1"/>
</dbReference>
<keyword evidence="1 2" id="KW-0238">DNA-binding</keyword>
<evidence type="ECO:0000313" key="4">
    <source>
        <dbReference type="EMBL" id="PMD42311.1"/>
    </source>
</evidence>
<dbReference type="SUPFAM" id="SSF46689">
    <property type="entry name" value="Homeodomain-like"/>
    <property type="match status" value="1"/>
</dbReference>
<reference evidence="4 5" key="1">
    <citation type="submission" date="2016-04" db="EMBL/GenBank/DDBJ databases">
        <title>A degradative enzymes factory behind the ericoid mycorrhizal symbiosis.</title>
        <authorList>
            <consortium name="DOE Joint Genome Institute"/>
            <person name="Martino E."/>
            <person name="Morin E."/>
            <person name="Grelet G."/>
            <person name="Kuo A."/>
            <person name="Kohler A."/>
            <person name="Daghino S."/>
            <person name="Barry K."/>
            <person name="Choi C."/>
            <person name="Cichocki N."/>
            <person name="Clum A."/>
            <person name="Copeland A."/>
            <person name="Hainaut M."/>
            <person name="Haridas S."/>
            <person name="Labutti K."/>
            <person name="Lindquist E."/>
            <person name="Lipzen A."/>
            <person name="Khouja H.-R."/>
            <person name="Murat C."/>
            <person name="Ohm R."/>
            <person name="Olson A."/>
            <person name="Spatafora J."/>
            <person name="Veneault-Fourrey C."/>
            <person name="Henrissat B."/>
            <person name="Grigoriev I."/>
            <person name="Martin F."/>
            <person name="Perotto S."/>
        </authorList>
    </citation>
    <scope>NUCLEOTIDE SEQUENCE [LARGE SCALE GENOMIC DNA]</scope>
    <source>
        <strain evidence="4 5">F</strain>
    </source>
</reference>
<dbReference type="EMBL" id="KZ613943">
    <property type="protein sequence ID" value="PMD42311.1"/>
    <property type="molecule type" value="Genomic_DNA"/>
</dbReference>
<keyword evidence="1 2" id="KW-0539">Nucleus</keyword>
<gene>
    <name evidence="4" type="ORF">L207DRAFT_510525</name>
</gene>
<protein>
    <recommendedName>
        <fullName evidence="3">Homeobox domain-containing protein</fullName>
    </recommendedName>
</protein>
<dbReference type="OrthoDB" id="3578336at2759"/>
<dbReference type="InterPro" id="IPR023416">
    <property type="entry name" value="Transthyretin/HIU_hydrolase_d"/>
</dbReference>
<dbReference type="Gene3D" id="2.60.40.180">
    <property type="entry name" value="Transthyretin/hydroxyisourate hydrolase domain"/>
    <property type="match status" value="1"/>
</dbReference>
<dbReference type="GO" id="GO:0005634">
    <property type="term" value="C:nucleus"/>
    <property type="evidence" value="ECO:0007669"/>
    <property type="project" value="UniProtKB-SubCell"/>
</dbReference>
<dbReference type="CDD" id="cd00086">
    <property type="entry name" value="homeodomain"/>
    <property type="match status" value="1"/>
</dbReference>
<dbReference type="Pfam" id="PF00046">
    <property type="entry name" value="Homeodomain"/>
    <property type="match status" value="1"/>
</dbReference>
<dbReference type="GO" id="GO:0003677">
    <property type="term" value="F:DNA binding"/>
    <property type="evidence" value="ECO:0007669"/>
    <property type="project" value="UniProtKB-UniRule"/>
</dbReference>
<dbReference type="InterPro" id="IPR009057">
    <property type="entry name" value="Homeodomain-like_sf"/>
</dbReference>
<evidence type="ECO:0000256" key="1">
    <source>
        <dbReference type="PROSITE-ProRule" id="PRU00108"/>
    </source>
</evidence>
<dbReference type="Gene3D" id="1.10.10.60">
    <property type="entry name" value="Homeodomain-like"/>
    <property type="match status" value="1"/>
</dbReference>
<evidence type="ECO:0000313" key="5">
    <source>
        <dbReference type="Proteomes" id="UP000235786"/>
    </source>
</evidence>
<dbReference type="Proteomes" id="UP000235786">
    <property type="component" value="Unassembled WGS sequence"/>
</dbReference>
<dbReference type="InterPro" id="IPR036817">
    <property type="entry name" value="Transthyretin/HIU_hydrolase_sf"/>
</dbReference>
<dbReference type="PROSITE" id="PS50071">
    <property type="entry name" value="HOMEOBOX_2"/>
    <property type="match status" value="1"/>
</dbReference>
<accession>A0A2J6RUW5</accession>
<evidence type="ECO:0000256" key="2">
    <source>
        <dbReference type="RuleBase" id="RU000682"/>
    </source>
</evidence>
<dbReference type="Pfam" id="PF00576">
    <property type="entry name" value="Transthyretin"/>
    <property type="match status" value="1"/>
</dbReference>
<proteinExistence type="predicted"/>
<organism evidence="4 5">
    <name type="scientific">Hyaloscypha variabilis (strain UAMH 11265 / GT02V1 / F)</name>
    <name type="common">Meliniomyces variabilis</name>
    <dbReference type="NCBI Taxonomy" id="1149755"/>
    <lineage>
        <taxon>Eukaryota</taxon>
        <taxon>Fungi</taxon>
        <taxon>Dikarya</taxon>
        <taxon>Ascomycota</taxon>
        <taxon>Pezizomycotina</taxon>
        <taxon>Leotiomycetes</taxon>
        <taxon>Helotiales</taxon>
        <taxon>Hyaloscyphaceae</taxon>
        <taxon>Hyaloscypha</taxon>
        <taxon>Hyaloscypha variabilis</taxon>
    </lineage>
</organism>
<feature type="domain" description="Homeobox" evidence="3">
    <location>
        <begin position="136"/>
        <end position="196"/>
    </location>
</feature>
<feature type="DNA-binding region" description="Homeobox" evidence="1">
    <location>
        <begin position="138"/>
        <end position="197"/>
    </location>
</feature>